<dbReference type="EMBL" id="JBHSSL010000086">
    <property type="protein sequence ID" value="MFC6171025.1"/>
    <property type="molecule type" value="Genomic_DNA"/>
</dbReference>
<dbReference type="SUPFAM" id="SSF159888">
    <property type="entry name" value="YdhG-like"/>
    <property type="match status" value="1"/>
</dbReference>
<organism evidence="2 3">
    <name type="scientific">Loigolactobacillus jiayinensis</name>
    <dbReference type="NCBI Taxonomy" id="2486016"/>
    <lineage>
        <taxon>Bacteria</taxon>
        <taxon>Bacillati</taxon>
        <taxon>Bacillota</taxon>
        <taxon>Bacilli</taxon>
        <taxon>Lactobacillales</taxon>
        <taxon>Lactobacillaceae</taxon>
        <taxon>Loigolactobacillus</taxon>
    </lineage>
</organism>
<dbReference type="Gene3D" id="3.90.1150.200">
    <property type="match status" value="1"/>
</dbReference>
<dbReference type="Proteomes" id="UP001596289">
    <property type="component" value="Unassembled WGS sequence"/>
</dbReference>
<reference evidence="3" key="1">
    <citation type="journal article" date="2019" name="Int. J. Syst. Evol. Microbiol.">
        <title>The Global Catalogue of Microorganisms (GCM) 10K type strain sequencing project: providing services to taxonomists for standard genome sequencing and annotation.</title>
        <authorList>
            <consortium name="The Broad Institute Genomics Platform"/>
            <consortium name="The Broad Institute Genome Sequencing Center for Infectious Disease"/>
            <person name="Wu L."/>
            <person name="Ma J."/>
        </authorList>
    </citation>
    <scope>NUCLEOTIDE SEQUENCE [LARGE SCALE GENOMIC DNA]</scope>
    <source>
        <strain evidence="3">CCM 8904</strain>
    </source>
</reference>
<sequence>MNTIDDYIATLAPMQQEVAQIMRELIQTAAPQATETIAYSMPAFQQNGNVLVYFAPAKAHLGFYPTPAPIVAFAEQLRGYKTSKGAIQLPYDQPLPVQLIKAIVAYRIKEINA</sequence>
<accession>A0ABW1RDV6</accession>
<feature type="domain" description="YdhG-like" evidence="1">
    <location>
        <begin position="15"/>
        <end position="108"/>
    </location>
</feature>
<evidence type="ECO:0000313" key="2">
    <source>
        <dbReference type="EMBL" id="MFC6171025.1"/>
    </source>
</evidence>
<name>A0ABW1RDV6_9LACO</name>
<protein>
    <submittedName>
        <fullName evidence="2">Iron chaperone</fullName>
    </submittedName>
</protein>
<evidence type="ECO:0000259" key="1">
    <source>
        <dbReference type="Pfam" id="PF08818"/>
    </source>
</evidence>
<dbReference type="RefSeq" id="WP_386699641.1">
    <property type="nucleotide sequence ID" value="NZ_JBHSSL010000086.1"/>
</dbReference>
<comment type="caution">
    <text evidence="2">The sequence shown here is derived from an EMBL/GenBank/DDBJ whole genome shotgun (WGS) entry which is preliminary data.</text>
</comment>
<evidence type="ECO:0000313" key="3">
    <source>
        <dbReference type="Proteomes" id="UP001596289"/>
    </source>
</evidence>
<keyword evidence="3" id="KW-1185">Reference proteome</keyword>
<dbReference type="InterPro" id="IPR014922">
    <property type="entry name" value="YdhG-like"/>
</dbReference>
<dbReference type="Pfam" id="PF08818">
    <property type="entry name" value="DUF1801"/>
    <property type="match status" value="1"/>
</dbReference>
<gene>
    <name evidence="2" type="ORF">ACFQGP_10665</name>
</gene>
<proteinExistence type="predicted"/>